<name>A0ABV9QZ61_9GAMM</name>
<reference evidence="3" key="1">
    <citation type="journal article" date="2019" name="Int. J. Syst. Evol. Microbiol.">
        <title>The Global Catalogue of Microorganisms (GCM) 10K type strain sequencing project: providing services to taxonomists for standard genome sequencing and annotation.</title>
        <authorList>
            <consortium name="The Broad Institute Genomics Platform"/>
            <consortium name="The Broad Institute Genome Sequencing Center for Infectious Disease"/>
            <person name="Wu L."/>
            <person name="Ma J."/>
        </authorList>
    </citation>
    <scope>NUCLEOTIDE SEQUENCE [LARGE SCALE GENOMIC DNA]</scope>
    <source>
        <strain evidence="3">CCUG 30340</strain>
    </source>
</reference>
<dbReference type="InterPro" id="IPR036059">
    <property type="entry name" value="TldD/PmbA_sf"/>
</dbReference>
<dbReference type="RefSeq" id="WP_380022325.1">
    <property type="nucleotide sequence ID" value="NZ_JBHSHD010000013.1"/>
</dbReference>
<dbReference type="InterPro" id="IPR035068">
    <property type="entry name" value="TldD/PmbA_N"/>
</dbReference>
<dbReference type="InterPro" id="IPR045569">
    <property type="entry name" value="Metalloprtase-TldD/E_C"/>
</dbReference>
<evidence type="ECO:0000313" key="2">
    <source>
        <dbReference type="EMBL" id="MFC4822043.1"/>
    </source>
</evidence>
<evidence type="ECO:0000313" key="3">
    <source>
        <dbReference type="Proteomes" id="UP001595886"/>
    </source>
</evidence>
<dbReference type="PANTHER" id="PTHR43421">
    <property type="entry name" value="METALLOPROTEASE PMBA"/>
    <property type="match status" value="1"/>
</dbReference>
<dbReference type="Gene3D" id="3.30.2290.10">
    <property type="entry name" value="PmbA/TldD superfamily"/>
    <property type="match status" value="1"/>
</dbReference>
<comment type="caution">
    <text evidence="2">The sequence shown here is derived from an EMBL/GenBank/DDBJ whole genome shotgun (WGS) entry which is preliminary data.</text>
</comment>
<accession>A0ABV9QZ61</accession>
<dbReference type="EMBL" id="JBHSHD010000013">
    <property type="protein sequence ID" value="MFC4822043.1"/>
    <property type="molecule type" value="Genomic_DNA"/>
</dbReference>
<dbReference type="Pfam" id="PF19289">
    <property type="entry name" value="PmbA_TldD_3rd"/>
    <property type="match status" value="1"/>
</dbReference>
<dbReference type="Proteomes" id="UP001595886">
    <property type="component" value="Unassembled WGS sequence"/>
</dbReference>
<sequence>MNADEDRPVLERAAAIALDAARVHGADKAAVALTRMRTLRVQLRGGELEKIEHVVRSVLVASVIKGRRHGRCKVACLREAEIAQGLRSACATADFADPDPWIDLPEPDLHPTRFADLDLWHPCADDAAAAAEWLSQCGGAAPQGGARSGLVALLSESQRSTSALATSAGFFGFEAATLHAVGGEWIARQQGEAQRAADLRHFRRPPGPAAVSDLLADLRRTAQSLLGARSITTRRCRVLLSPRVGAWLMQAVLSALHASSHLRGLSFLRDGLDRPLFAPDLRIVDDAHERGGLGSTNFDNEGVATARTLVVADGRVRTLLLDGYSARRMGLRSTGHAGGVHNVLLEGEVPEEDLAALLDSGLWVERIHGSAPNPVTGDFSVAATGHWVEGGRVRHAVAGVAIAGNLRELLPRLRVVGACAIRRPKISVGAVLLPELTVGGC</sequence>
<proteinExistence type="predicted"/>
<feature type="domain" description="Metalloprotease TldD/E C-terminal" evidence="1">
    <location>
        <begin position="233"/>
        <end position="440"/>
    </location>
</feature>
<keyword evidence="3" id="KW-1185">Reference proteome</keyword>
<dbReference type="PANTHER" id="PTHR43421:SF1">
    <property type="entry name" value="METALLOPROTEASE PMBA"/>
    <property type="match status" value="1"/>
</dbReference>
<dbReference type="SUPFAM" id="SSF111283">
    <property type="entry name" value="Putative modulator of DNA gyrase, PmbA/TldD"/>
    <property type="match status" value="1"/>
</dbReference>
<evidence type="ECO:0000259" key="1">
    <source>
        <dbReference type="Pfam" id="PF19289"/>
    </source>
</evidence>
<protein>
    <submittedName>
        <fullName evidence="2">TldD/PmbA family protein</fullName>
    </submittedName>
</protein>
<organism evidence="2 3">
    <name type="scientific">Dokdonella ginsengisoli</name>
    <dbReference type="NCBI Taxonomy" id="363846"/>
    <lineage>
        <taxon>Bacteria</taxon>
        <taxon>Pseudomonadati</taxon>
        <taxon>Pseudomonadota</taxon>
        <taxon>Gammaproteobacteria</taxon>
        <taxon>Lysobacterales</taxon>
        <taxon>Rhodanobacteraceae</taxon>
        <taxon>Dokdonella</taxon>
    </lineage>
</organism>
<gene>
    <name evidence="2" type="ORF">ACFO6Q_17090</name>
</gene>
<dbReference type="InterPro" id="IPR047657">
    <property type="entry name" value="PmbA"/>
</dbReference>